<feature type="region of interest" description="Disordered" evidence="1">
    <location>
        <begin position="1"/>
        <end position="38"/>
    </location>
</feature>
<accession>A0A5B7H8V4</accession>
<dbReference type="Proteomes" id="UP000324222">
    <property type="component" value="Unassembled WGS sequence"/>
</dbReference>
<sequence>MGGEVGRQKGRRKRGRYGGREGIIQPTALRLPASLPSSLSPPQRHLPLYWRQVEAQLLGCSGRGGGELWQDGGATGGGNGKWIKVEVVDTWGQTQTRPSPGQDHSTEFSATPGHVRLQREGASTLNYYHT</sequence>
<reference evidence="2 3" key="1">
    <citation type="submission" date="2019-05" db="EMBL/GenBank/DDBJ databases">
        <title>Another draft genome of Portunus trituberculatus and its Hox gene families provides insights of decapod evolution.</title>
        <authorList>
            <person name="Jeong J.-H."/>
            <person name="Song I."/>
            <person name="Kim S."/>
            <person name="Choi T."/>
            <person name="Kim D."/>
            <person name="Ryu S."/>
            <person name="Kim W."/>
        </authorList>
    </citation>
    <scope>NUCLEOTIDE SEQUENCE [LARGE SCALE GENOMIC DNA]</scope>
    <source>
        <tissue evidence="2">Muscle</tissue>
    </source>
</reference>
<organism evidence="2 3">
    <name type="scientific">Portunus trituberculatus</name>
    <name type="common">Swimming crab</name>
    <name type="synonym">Neptunus trituberculatus</name>
    <dbReference type="NCBI Taxonomy" id="210409"/>
    <lineage>
        <taxon>Eukaryota</taxon>
        <taxon>Metazoa</taxon>
        <taxon>Ecdysozoa</taxon>
        <taxon>Arthropoda</taxon>
        <taxon>Crustacea</taxon>
        <taxon>Multicrustacea</taxon>
        <taxon>Malacostraca</taxon>
        <taxon>Eumalacostraca</taxon>
        <taxon>Eucarida</taxon>
        <taxon>Decapoda</taxon>
        <taxon>Pleocyemata</taxon>
        <taxon>Brachyura</taxon>
        <taxon>Eubrachyura</taxon>
        <taxon>Portunoidea</taxon>
        <taxon>Portunidae</taxon>
        <taxon>Portuninae</taxon>
        <taxon>Portunus</taxon>
    </lineage>
</organism>
<evidence type="ECO:0000313" key="2">
    <source>
        <dbReference type="EMBL" id="MPC66553.1"/>
    </source>
</evidence>
<gene>
    <name evidence="2" type="ORF">E2C01_060702</name>
</gene>
<proteinExistence type="predicted"/>
<feature type="compositionally biased region" description="Low complexity" evidence="1">
    <location>
        <begin position="26"/>
        <end position="38"/>
    </location>
</feature>
<keyword evidence="3" id="KW-1185">Reference proteome</keyword>
<protein>
    <submittedName>
        <fullName evidence="2">Uncharacterized protein</fullName>
    </submittedName>
</protein>
<feature type="compositionally biased region" description="Basic residues" evidence="1">
    <location>
        <begin position="8"/>
        <end position="17"/>
    </location>
</feature>
<name>A0A5B7H8V4_PORTR</name>
<comment type="caution">
    <text evidence="2">The sequence shown here is derived from an EMBL/GenBank/DDBJ whole genome shotgun (WGS) entry which is preliminary data.</text>
</comment>
<evidence type="ECO:0000256" key="1">
    <source>
        <dbReference type="SAM" id="MobiDB-lite"/>
    </source>
</evidence>
<dbReference type="AlphaFoldDB" id="A0A5B7H8V4"/>
<dbReference type="EMBL" id="VSRR010024916">
    <property type="protein sequence ID" value="MPC66553.1"/>
    <property type="molecule type" value="Genomic_DNA"/>
</dbReference>
<evidence type="ECO:0000313" key="3">
    <source>
        <dbReference type="Proteomes" id="UP000324222"/>
    </source>
</evidence>